<name>A0AAP5UY44_9BURK</name>
<accession>A0AAP5UY44</accession>
<reference evidence="1 3" key="1">
    <citation type="journal article" date="2015" name="Genome Announc.">
        <title>Complete genome sequences for 59 burkholderia isolates, both pathogenic and near neighbor.</title>
        <authorList>
            <person name="Johnson S.L."/>
            <person name="Bishop-Lilly K.A."/>
            <person name="Ladner J.T."/>
            <person name="Daligault H.E."/>
            <person name="Davenport K.W."/>
            <person name="Jaissle J."/>
            <person name="Frey K.G."/>
            <person name="Koroleva G.I."/>
            <person name="Bruce D.C."/>
            <person name="Coyne S.R."/>
            <person name="Broomall S.M."/>
            <person name="Li P.E."/>
            <person name="Teshima H."/>
            <person name="Gibbons H.S."/>
            <person name="Palacios G.F."/>
            <person name="Rosenzweig C.N."/>
            <person name="Redden C.L."/>
            <person name="Xu Y."/>
            <person name="Minogue T.D."/>
            <person name="Chain P.S."/>
        </authorList>
    </citation>
    <scope>NUCLEOTIDE SEQUENCE [LARGE SCALE GENOMIC DNA]</scope>
    <source>
        <strain evidence="1 3">ATCC BAA-463</strain>
    </source>
</reference>
<dbReference type="EMBL" id="CP010025">
    <property type="protein sequence ID" value="AJZ56543.1"/>
    <property type="molecule type" value="Genomic_DNA"/>
</dbReference>
<protein>
    <submittedName>
        <fullName evidence="2">Uncharacterized protein</fullName>
    </submittedName>
</protein>
<evidence type="ECO:0000313" key="2">
    <source>
        <dbReference type="EMBL" id="MDT8842666.1"/>
    </source>
</evidence>
<dbReference type="Proteomes" id="UP000032614">
    <property type="component" value="Chromosome 3"/>
</dbReference>
<gene>
    <name evidence="1" type="ORF">OI25_7247</name>
    <name evidence="2" type="ORF">ParKJ_35090</name>
</gene>
<sequence>MSKHKIGHKRIQELKDGGFVVHMVSDQEPVLYGWLNTKSGASQGEYKERQPFRRTKEQAWADCEAFDSCEMPMAAEPDWTQDHAKTIG</sequence>
<evidence type="ECO:0000313" key="1">
    <source>
        <dbReference type="EMBL" id="AJZ56543.1"/>
    </source>
</evidence>
<dbReference type="RefSeq" id="WP_046564700.1">
    <property type="nucleotide sequence ID" value="NZ_CP010025.1"/>
</dbReference>
<evidence type="ECO:0000313" key="3">
    <source>
        <dbReference type="Proteomes" id="UP000032614"/>
    </source>
</evidence>
<dbReference type="GeneID" id="66513582"/>
<dbReference type="KEGG" id="bfn:OI25_7247"/>
<dbReference type="AlphaFoldDB" id="A0AAP5UY44"/>
<proteinExistence type="predicted"/>
<dbReference type="Proteomes" id="UP001246473">
    <property type="component" value="Unassembled WGS sequence"/>
</dbReference>
<reference evidence="2" key="2">
    <citation type="submission" date="2022-08" db="EMBL/GenBank/DDBJ databases">
        <authorList>
            <person name="Kim S.-J."/>
        </authorList>
    </citation>
    <scope>NUCLEOTIDE SEQUENCE</scope>
    <source>
        <strain evidence="2">KJ</strain>
    </source>
</reference>
<dbReference type="EMBL" id="JANSLM010000018">
    <property type="protein sequence ID" value="MDT8842666.1"/>
    <property type="molecule type" value="Genomic_DNA"/>
</dbReference>
<organism evidence="2 4">
    <name type="scientific">Paraburkholderia fungorum</name>
    <dbReference type="NCBI Taxonomy" id="134537"/>
    <lineage>
        <taxon>Bacteria</taxon>
        <taxon>Pseudomonadati</taxon>
        <taxon>Pseudomonadota</taxon>
        <taxon>Betaproteobacteria</taxon>
        <taxon>Burkholderiales</taxon>
        <taxon>Burkholderiaceae</taxon>
        <taxon>Paraburkholderia</taxon>
    </lineage>
</organism>
<evidence type="ECO:0000313" key="4">
    <source>
        <dbReference type="Proteomes" id="UP001246473"/>
    </source>
</evidence>